<name>A0A418IKN3_STAXY</name>
<evidence type="ECO:0000313" key="2">
    <source>
        <dbReference type="Proteomes" id="UP000285567"/>
    </source>
</evidence>
<organism evidence="1 2">
    <name type="scientific">Staphylococcus xylosus</name>
    <dbReference type="NCBI Taxonomy" id="1288"/>
    <lineage>
        <taxon>Bacteria</taxon>
        <taxon>Bacillati</taxon>
        <taxon>Bacillota</taxon>
        <taxon>Bacilli</taxon>
        <taxon>Bacillales</taxon>
        <taxon>Staphylococcaceae</taxon>
        <taxon>Staphylococcus</taxon>
    </lineage>
</organism>
<keyword evidence="2" id="KW-1185">Reference proteome</keyword>
<gene>
    <name evidence="1" type="ORF">BU097_12575</name>
</gene>
<dbReference type="OrthoDB" id="2889790at2"/>
<accession>A0A418IKN3</accession>
<comment type="caution">
    <text evidence="1">The sequence shown here is derived from an EMBL/GenBank/DDBJ whole genome shotgun (WGS) entry which is preliminary data.</text>
</comment>
<reference evidence="1 2" key="1">
    <citation type="journal article" date="2016" name="Front. Microbiol.">
        <title>Comprehensive Phylogenetic Analysis of Bovine Non-aureus Staphylococci Species Based on Whole-Genome Sequencing.</title>
        <authorList>
            <person name="Naushad S."/>
            <person name="Barkema H.W."/>
            <person name="Luby C."/>
            <person name="Condas L.A."/>
            <person name="Nobrega D.B."/>
            <person name="Carson D.A."/>
            <person name="De Buck J."/>
        </authorList>
    </citation>
    <scope>NUCLEOTIDE SEQUENCE [LARGE SCALE GENOMIC DNA]</scope>
    <source>
        <strain evidence="1 2">SNUC 102</strain>
    </source>
</reference>
<protein>
    <submittedName>
        <fullName evidence="1">Uncharacterized protein</fullName>
    </submittedName>
</protein>
<proteinExistence type="predicted"/>
<dbReference type="Proteomes" id="UP000285567">
    <property type="component" value="Unassembled WGS sequence"/>
</dbReference>
<evidence type="ECO:0000313" key="1">
    <source>
        <dbReference type="EMBL" id="RIN07978.1"/>
    </source>
</evidence>
<sequence length="64" mass="7483">MYKVNRGIYNTIDSWFYNQGVKNILHRRKKIIDFLNYLQSNNTLSFGKGGLTHKLNEFNNSSGI</sequence>
<dbReference type="EMBL" id="QXUL01000083">
    <property type="protein sequence ID" value="RIN07978.1"/>
    <property type="molecule type" value="Genomic_DNA"/>
</dbReference>
<dbReference type="AlphaFoldDB" id="A0A418IKN3"/>